<dbReference type="EMBL" id="HBGF01006562">
    <property type="protein sequence ID" value="CAD9095921.1"/>
    <property type="molecule type" value="Transcribed_RNA"/>
</dbReference>
<feature type="compositionally biased region" description="Low complexity" evidence="1">
    <location>
        <begin position="193"/>
        <end position="222"/>
    </location>
</feature>
<feature type="region of interest" description="Disordered" evidence="1">
    <location>
        <begin position="1"/>
        <end position="159"/>
    </location>
</feature>
<organism evidence="2">
    <name type="scientific">Neobodo designis</name>
    <name type="common">Flagellated protozoan</name>
    <name type="synonym">Bodo designis</name>
    <dbReference type="NCBI Taxonomy" id="312471"/>
    <lineage>
        <taxon>Eukaryota</taxon>
        <taxon>Discoba</taxon>
        <taxon>Euglenozoa</taxon>
        <taxon>Kinetoplastea</taxon>
        <taxon>Metakinetoplastina</taxon>
        <taxon>Neobodonida</taxon>
        <taxon>Neobodo</taxon>
    </lineage>
</organism>
<feature type="region of interest" description="Disordered" evidence="1">
    <location>
        <begin position="192"/>
        <end position="271"/>
    </location>
</feature>
<proteinExistence type="predicted"/>
<reference evidence="2" key="1">
    <citation type="submission" date="2021-01" db="EMBL/GenBank/DDBJ databases">
        <authorList>
            <person name="Corre E."/>
            <person name="Pelletier E."/>
            <person name="Niang G."/>
            <person name="Scheremetjew M."/>
            <person name="Finn R."/>
            <person name="Kale V."/>
            <person name="Holt S."/>
            <person name="Cochrane G."/>
            <person name="Meng A."/>
            <person name="Brown T."/>
            <person name="Cohen L."/>
        </authorList>
    </citation>
    <scope>NUCLEOTIDE SEQUENCE</scope>
    <source>
        <strain evidence="2">CCAP 1951/1</strain>
    </source>
</reference>
<feature type="compositionally biased region" description="Low complexity" evidence="1">
    <location>
        <begin position="231"/>
        <end position="271"/>
    </location>
</feature>
<name>A0A7S1PPD1_NEODS</name>
<evidence type="ECO:0000313" key="2">
    <source>
        <dbReference type="EMBL" id="CAD9095921.1"/>
    </source>
</evidence>
<feature type="compositionally biased region" description="Polar residues" evidence="1">
    <location>
        <begin position="73"/>
        <end position="94"/>
    </location>
</feature>
<dbReference type="AlphaFoldDB" id="A0A7S1PPD1"/>
<accession>A0A7S1PPD1</accession>
<evidence type="ECO:0000256" key="1">
    <source>
        <dbReference type="SAM" id="MobiDB-lite"/>
    </source>
</evidence>
<sequence length="465" mass="49298">MADTSAPLLQLTPPVVHGTHGTPSPEGRTGSGDSRPPGSAGLGEGASVASLTAAGGDSGIVRVDHGPPLGDQSLLSTPHTSHGQQPPSGNTSLSHVAATGPNGPFFVAQGGSTTSNNGNGPNVIFLQPGQQPPGGASISSLNAQPPTPSQSPAFVWMGGSQGGQAQFVQLAQSQGGQGNQGQGYFVQHTPYNQQPQHQQQQQHGQPQQQQQQGQQQYQQHQYMQPVQLAVHQHQPQHMRQQQQQPQYGQYQQQQQQGAGQQQHQQQFMMPQGGGYQPMMMQQGGGGGSVPLRGPPPSYQAGGMPQLPNPVQFQPAPPPPPQAPMHTQALSAECKWIELPDTMRRAAPRAGNANTGGAKVFVGQARHETTPAHIAAIFEMLGGASPTVIRPAGKGCFVTFFCDIPTARNVSRLNRRLLLDHGGAWYAESDSAVVTMHNYVNGSAFRNVGQMKLPKQPMVIEYQPVQ</sequence>
<feature type="compositionally biased region" description="Low complexity" evidence="1">
    <location>
        <begin position="110"/>
        <end position="122"/>
    </location>
</feature>
<gene>
    <name evidence="2" type="ORF">NDES1114_LOCUS4467</name>
</gene>
<protein>
    <submittedName>
        <fullName evidence="2">Uncharacterized protein</fullName>
    </submittedName>
</protein>